<dbReference type="EMBL" id="JADEWZ010000024">
    <property type="protein sequence ID" value="MBE9117362.1"/>
    <property type="molecule type" value="Genomic_DNA"/>
</dbReference>
<comment type="caution">
    <text evidence="2">The sequence shown here is derived from an EMBL/GenBank/DDBJ whole genome shotgun (WGS) entry which is preliminary data.</text>
</comment>
<dbReference type="Gene3D" id="3.20.20.140">
    <property type="entry name" value="Metal-dependent hydrolases"/>
    <property type="match status" value="1"/>
</dbReference>
<dbReference type="InterPro" id="IPR003141">
    <property type="entry name" value="Pol/His_phosphatase_N"/>
</dbReference>
<feature type="domain" description="Polymerase/histidinol phosphatase N-terminal" evidence="1">
    <location>
        <begin position="38"/>
        <end position="111"/>
    </location>
</feature>
<dbReference type="InterPro" id="IPR004013">
    <property type="entry name" value="PHP_dom"/>
</dbReference>
<dbReference type="SMART" id="SM00481">
    <property type="entry name" value="POLIIIAc"/>
    <property type="match status" value="1"/>
</dbReference>
<dbReference type="Proteomes" id="UP000654482">
    <property type="component" value="Unassembled WGS sequence"/>
</dbReference>
<dbReference type="InterPro" id="IPR052018">
    <property type="entry name" value="PHP_domain"/>
</dbReference>
<keyword evidence="3" id="KW-1185">Reference proteome</keyword>
<dbReference type="SUPFAM" id="SSF89550">
    <property type="entry name" value="PHP domain-like"/>
    <property type="match status" value="1"/>
</dbReference>
<dbReference type="RefSeq" id="WP_194030451.1">
    <property type="nucleotide sequence ID" value="NZ_JADEWZ010000024.1"/>
</dbReference>
<evidence type="ECO:0000313" key="2">
    <source>
        <dbReference type="EMBL" id="MBE9117362.1"/>
    </source>
</evidence>
<protein>
    <submittedName>
        <fullName evidence="2">PHP domain-containing protein</fullName>
    </submittedName>
</protein>
<dbReference type="Pfam" id="PF02811">
    <property type="entry name" value="PHP"/>
    <property type="match status" value="1"/>
</dbReference>
<dbReference type="CDD" id="cd07438">
    <property type="entry name" value="PHP_HisPPase_AMP"/>
    <property type="match status" value="1"/>
</dbReference>
<dbReference type="GO" id="GO:0035312">
    <property type="term" value="F:5'-3' DNA exonuclease activity"/>
    <property type="evidence" value="ECO:0007669"/>
    <property type="project" value="TreeGrafter"/>
</dbReference>
<name>A0A8J7IU86_9CYAN</name>
<dbReference type="PANTHER" id="PTHR42924:SF3">
    <property type="entry name" value="POLYMERASE_HISTIDINOL PHOSPHATASE N-TERMINAL DOMAIN-CONTAINING PROTEIN"/>
    <property type="match status" value="1"/>
</dbReference>
<sequence>MATSTALAFASSTLTPQDTHTLTQVWSNLKADSCPHSYNFHLHTHCSDGQLHPEDLIQQAVNLGLKGLAITDHHSVRGYQAAQRWLEEAKIEQPHQQLPHLWTGVEITSTLLNIEVHILGYAFDPNHSALRNYLKGNAPKGNKAKAVNVISAIHQAGGLVVLAHPERYRLPAQKLVPAAVQAGIDGVETYYAYRRTNPWKPTPAQTKQVENLSEQFDLFRTCGTDSHGLNILLRL</sequence>
<accession>A0A8J7IU86</accession>
<organism evidence="2 3">
    <name type="scientific">Lusitaniella coriacea LEGE 07157</name>
    <dbReference type="NCBI Taxonomy" id="945747"/>
    <lineage>
        <taxon>Bacteria</taxon>
        <taxon>Bacillati</taxon>
        <taxon>Cyanobacteriota</taxon>
        <taxon>Cyanophyceae</taxon>
        <taxon>Spirulinales</taxon>
        <taxon>Lusitaniellaceae</taxon>
        <taxon>Lusitaniella</taxon>
    </lineage>
</organism>
<evidence type="ECO:0000259" key="1">
    <source>
        <dbReference type="SMART" id="SM00481"/>
    </source>
</evidence>
<dbReference type="AlphaFoldDB" id="A0A8J7IU86"/>
<dbReference type="InterPro" id="IPR016195">
    <property type="entry name" value="Pol/histidinol_Pase-like"/>
</dbReference>
<dbReference type="GO" id="GO:0004534">
    <property type="term" value="F:5'-3' RNA exonuclease activity"/>
    <property type="evidence" value="ECO:0007669"/>
    <property type="project" value="TreeGrafter"/>
</dbReference>
<dbReference type="PANTHER" id="PTHR42924">
    <property type="entry name" value="EXONUCLEASE"/>
    <property type="match status" value="1"/>
</dbReference>
<evidence type="ECO:0000313" key="3">
    <source>
        <dbReference type="Proteomes" id="UP000654482"/>
    </source>
</evidence>
<reference evidence="2" key="1">
    <citation type="submission" date="2020-10" db="EMBL/GenBank/DDBJ databases">
        <authorList>
            <person name="Castelo-Branco R."/>
            <person name="Eusebio N."/>
            <person name="Adriana R."/>
            <person name="Vieira A."/>
            <person name="Brugerolle De Fraissinette N."/>
            <person name="Rezende De Castro R."/>
            <person name="Schneider M.P."/>
            <person name="Vasconcelos V."/>
            <person name="Leao P.N."/>
        </authorList>
    </citation>
    <scope>NUCLEOTIDE SEQUENCE</scope>
    <source>
        <strain evidence="2">LEGE 07157</strain>
    </source>
</reference>
<proteinExistence type="predicted"/>
<gene>
    <name evidence="2" type="ORF">IQ249_15795</name>
</gene>